<organism evidence="1 2">
    <name type="scientific">Alkaliphilus oremlandii (strain OhILAs)</name>
    <name type="common">Clostridium oremlandii (strain OhILAs)</name>
    <dbReference type="NCBI Taxonomy" id="350688"/>
    <lineage>
        <taxon>Bacteria</taxon>
        <taxon>Bacillati</taxon>
        <taxon>Bacillota</taxon>
        <taxon>Clostridia</taxon>
        <taxon>Peptostreptococcales</taxon>
        <taxon>Natronincolaceae</taxon>
        <taxon>Alkaliphilus</taxon>
    </lineage>
</organism>
<protein>
    <submittedName>
        <fullName evidence="1">Uncharacterized protein</fullName>
    </submittedName>
</protein>
<reference evidence="2" key="1">
    <citation type="submission" date="2007-10" db="EMBL/GenBank/DDBJ databases">
        <title>Complete genome of Alkaliphilus oremlandii OhILAs.</title>
        <authorList>
            <person name="Copeland A."/>
            <person name="Lucas S."/>
            <person name="Lapidus A."/>
            <person name="Barry K."/>
            <person name="Detter J.C."/>
            <person name="Glavina del Rio T."/>
            <person name="Hammon N."/>
            <person name="Israni S."/>
            <person name="Dalin E."/>
            <person name="Tice H."/>
            <person name="Pitluck S."/>
            <person name="Chain P."/>
            <person name="Malfatti S."/>
            <person name="Shin M."/>
            <person name="Vergez L."/>
            <person name="Schmutz J."/>
            <person name="Larimer F."/>
            <person name="Land M."/>
            <person name="Hauser L."/>
            <person name="Kyrpides N."/>
            <person name="Mikhailova N."/>
            <person name="Stolz J.F."/>
            <person name="Dawson A."/>
            <person name="Fisher E."/>
            <person name="Crable B."/>
            <person name="Perera E."/>
            <person name="Lisak J."/>
            <person name="Ranganathan M."/>
            <person name="Basu P."/>
            <person name="Richardson P."/>
        </authorList>
    </citation>
    <scope>NUCLEOTIDE SEQUENCE [LARGE SCALE GENOMIC DNA]</scope>
    <source>
        <strain evidence="2">OhILAs</strain>
    </source>
</reference>
<gene>
    <name evidence="1" type="ordered locus">Clos_1892</name>
</gene>
<dbReference type="HOGENOM" id="CLU_1736703_0_0_9"/>
<accession>A8MI00</accession>
<evidence type="ECO:0000313" key="1">
    <source>
        <dbReference type="EMBL" id="ABW19432.1"/>
    </source>
</evidence>
<proteinExistence type="predicted"/>
<sequence>MGDEYKMNKDFLELYNPNVKISFHSNLHDLIGALGKYDFKLTSFEDRPPIYHGRAWITETDEAVIHFYVTDKPERLNSIMLTVGNSTEELHNSYQRRQKWLEANYGRAQIIKENLFYGTLDYEWKLPSLKIKHFVHDRFGDKEGIYFECI</sequence>
<dbReference type="RefSeq" id="WP_012159744.1">
    <property type="nucleotide sequence ID" value="NC_009922.1"/>
</dbReference>
<keyword evidence="2" id="KW-1185">Reference proteome</keyword>
<name>A8MI00_ALKOO</name>
<dbReference type="AlphaFoldDB" id="A8MI00"/>
<dbReference type="Proteomes" id="UP000000269">
    <property type="component" value="Chromosome"/>
</dbReference>
<dbReference type="EMBL" id="CP000853">
    <property type="protein sequence ID" value="ABW19432.1"/>
    <property type="molecule type" value="Genomic_DNA"/>
</dbReference>
<dbReference type="KEGG" id="aoe:Clos_1892"/>
<evidence type="ECO:0000313" key="2">
    <source>
        <dbReference type="Proteomes" id="UP000000269"/>
    </source>
</evidence>